<feature type="compositionally biased region" description="Low complexity" evidence="1">
    <location>
        <begin position="42"/>
        <end position="83"/>
    </location>
</feature>
<feature type="compositionally biased region" description="Acidic residues" evidence="1">
    <location>
        <begin position="84"/>
        <end position="97"/>
    </location>
</feature>
<dbReference type="Proteomes" id="UP000218244">
    <property type="component" value="Chromosome"/>
</dbReference>
<accession>A0A169RWF5</accession>
<dbReference type="PROSITE" id="PS51257">
    <property type="entry name" value="PROKAR_LIPOPROTEIN"/>
    <property type="match status" value="1"/>
</dbReference>
<reference evidence="3 4" key="1">
    <citation type="submission" date="2016-02" db="EMBL/GenBank/DDBJ databases">
        <title>Corynebacterium glutamicum N24 whole genome sequencing project.</title>
        <authorList>
            <person name="Matsutani M."/>
            <person name="Nangtapong N."/>
            <person name="Yakushi T."/>
            <person name="Matsushita K."/>
        </authorList>
    </citation>
    <scope>NUCLEOTIDE SEQUENCE [LARGE SCALE GENOMIC DNA]</scope>
    <source>
        <strain evidence="3 4">N24</strain>
    </source>
</reference>
<proteinExistence type="predicted"/>
<evidence type="ECO:0000256" key="2">
    <source>
        <dbReference type="SAM" id="SignalP"/>
    </source>
</evidence>
<feature type="region of interest" description="Disordered" evidence="1">
    <location>
        <begin position="42"/>
        <end position="103"/>
    </location>
</feature>
<dbReference type="EMBL" id="AP017369">
    <property type="protein sequence ID" value="BAU95828.1"/>
    <property type="molecule type" value="Genomic_DNA"/>
</dbReference>
<evidence type="ECO:0000256" key="1">
    <source>
        <dbReference type="SAM" id="MobiDB-lite"/>
    </source>
</evidence>
<organism evidence="3 4">
    <name type="scientific">Corynebacterium suranareeae</name>
    <dbReference type="NCBI Taxonomy" id="2506452"/>
    <lineage>
        <taxon>Bacteria</taxon>
        <taxon>Bacillati</taxon>
        <taxon>Actinomycetota</taxon>
        <taxon>Actinomycetes</taxon>
        <taxon>Mycobacteriales</taxon>
        <taxon>Corynebacteriaceae</taxon>
        <taxon>Corynebacterium</taxon>
    </lineage>
</organism>
<dbReference type="KEGG" id="csur:N24_1566"/>
<evidence type="ECO:0000313" key="4">
    <source>
        <dbReference type="Proteomes" id="UP000218244"/>
    </source>
</evidence>
<protein>
    <recommendedName>
        <fullName evidence="5">Secreted protein</fullName>
    </recommendedName>
</protein>
<feature type="signal peptide" evidence="2">
    <location>
        <begin position="1"/>
        <end position="31"/>
    </location>
</feature>
<sequence>MNVITLRNKKMRTRILAGTAAVALSLGVASCSDTDEAVDSATDAANSATSAAGSALNDATESSSAETSESTDGTGSDSSGADSAGEDTAGDTTEVEDANGSTITIPTAVVTAADAAGFSTPESVEEGANGETLVTFPEGYIVNSEEGGAQPLVGMIGETWIGEGGLSAPVGLPTGPEEATTNGWTQEFTAGVISWLDDGSGEFSASVEAA</sequence>
<evidence type="ECO:0000313" key="3">
    <source>
        <dbReference type="EMBL" id="BAU95828.1"/>
    </source>
</evidence>
<evidence type="ECO:0008006" key="5">
    <source>
        <dbReference type="Google" id="ProtNLM"/>
    </source>
</evidence>
<feature type="chain" id="PRO_5007902511" description="Secreted protein" evidence="2">
    <location>
        <begin position="32"/>
        <end position="210"/>
    </location>
</feature>
<gene>
    <name evidence="3" type="ORF">N24_1566</name>
</gene>
<dbReference type="AlphaFoldDB" id="A0A169RWF5"/>
<keyword evidence="4" id="KW-1185">Reference proteome</keyword>
<dbReference type="RefSeq" id="WP_096455868.1">
    <property type="nucleotide sequence ID" value="NZ_AP017369.1"/>
</dbReference>
<keyword evidence="2" id="KW-0732">Signal</keyword>
<name>A0A169RWF5_9CORY</name>